<organism evidence="2 3">
    <name type="scientific">Staphylococcus simulans UMC-CNS-990</name>
    <dbReference type="NCBI Taxonomy" id="1405498"/>
    <lineage>
        <taxon>Bacteria</taxon>
        <taxon>Bacillati</taxon>
        <taxon>Bacillota</taxon>
        <taxon>Bacilli</taxon>
        <taxon>Bacillales</taxon>
        <taxon>Staphylococcaceae</taxon>
        <taxon>Staphylococcus</taxon>
    </lineage>
</organism>
<dbReference type="GeneID" id="77330673"/>
<dbReference type="Proteomes" id="UP000017131">
    <property type="component" value="Unassembled WGS sequence"/>
</dbReference>
<sequence>MTLLINLVIFLLIFGYAAFTIVRFFKKSKQGKCAACDINKGCGHSMPKEMKKHQQHHSS</sequence>
<keyword evidence="3" id="KW-1185">Reference proteome</keyword>
<protein>
    <submittedName>
        <fullName evidence="2">Virus attachment p12 family protein</fullName>
    </submittedName>
</protein>
<keyword evidence="1" id="KW-0812">Transmembrane</keyword>
<dbReference type="EMBL" id="AXDY01000005">
    <property type="protein sequence ID" value="ERS93369.1"/>
    <property type="molecule type" value="Genomic_DNA"/>
</dbReference>
<name>A0ABP2YTG3_STASI</name>
<evidence type="ECO:0000313" key="2">
    <source>
        <dbReference type="EMBL" id="ERS93369.1"/>
    </source>
</evidence>
<dbReference type="Pfam" id="PF12669">
    <property type="entry name" value="FeoB_associated"/>
    <property type="match status" value="1"/>
</dbReference>
<evidence type="ECO:0000313" key="3">
    <source>
        <dbReference type="Proteomes" id="UP000017131"/>
    </source>
</evidence>
<gene>
    <name evidence="2" type="ORF">SSIM_06615</name>
</gene>
<keyword evidence="1" id="KW-1133">Transmembrane helix</keyword>
<evidence type="ECO:0000256" key="1">
    <source>
        <dbReference type="SAM" id="Phobius"/>
    </source>
</evidence>
<comment type="caution">
    <text evidence="2">The sequence shown here is derived from an EMBL/GenBank/DDBJ whole genome shotgun (WGS) entry which is preliminary data.</text>
</comment>
<keyword evidence="1" id="KW-0472">Membrane</keyword>
<proteinExistence type="predicted"/>
<dbReference type="RefSeq" id="WP_002479867.1">
    <property type="nucleotide sequence ID" value="NZ_AXDY01000005.1"/>
</dbReference>
<accession>A0ABP2YTG3</accession>
<feature type="transmembrane region" description="Helical" evidence="1">
    <location>
        <begin position="6"/>
        <end position="25"/>
    </location>
</feature>
<reference evidence="2 3" key="1">
    <citation type="journal article" date="2013" name="Genome Announc.">
        <title>Draft Genome Sequence of Staphylococcus simulans UMC-CNS-990, Isolated from a Case of Chronic Bovine Mastitis.</title>
        <authorList>
            <person name="Calcutt M.J."/>
            <person name="Foecking M.F."/>
            <person name="Hsieh H.Y."/>
            <person name="Perry J."/>
            <person name="Stewart G.C."/>
            <person name="Middleton J.R."/>
        </authorList>
    </citation>
    <scope>NUCLEOTIDE SEQUENCE [LARGE SCALE GENOMIC DNA]</scope>
    <source>
        <strain evidence="2 3">UMC-CNS-990</strain>
    </source>
</reference>